<name>A0A9N9P0G1_9GLOM</name>
<evidence type="ECO:0000256" key="1">
    <source>
        <dbReference type="SAM" id="MobiDB-lite"/>
    </source>
</evidence>
<gene>
    <name evidence="2" type="ORF">AMORRO_LOCUS17283</name>
</gene>
<evidence type="ECO:0000313" key="3">
    <source>
        <dbReference type="Proteomes" id="UP000789342"/>
    </source>
</evidence>
<organism evidence="2 3">
    <name type="scientific">Acaulospora morrowiae</name>
    <dbReference type="NCBI Taxonomy" id="94023"/>
    <lineage>
        <taxon>Eukaryota</taxon>
        <taxon>Fungi</taxon>
        <taxon>Fungi incertae sedis</taxon>
        <taxon>Mucoromycota</taxon>
        <taxon>Glomeromycotina</taxon>
        <taxon>Glomeromycetes</taxon>
        <taxon>Diversisporales</taxon>
        <taxon>Acaulosporaceae</taxon>
        <taxon>Acaulospora</taxon>
    </lineage>
</organism>
<comment type="caution">
    <text evidence="2">The sequence shown here is derived from an EMBL/GenBank/DDBJ whole genome shotgun (WGS) entry which is preliminary data.</text>
</comment>
<feature type="compositionally biased region" description="Polar residues" evidence="1">
    <location>
        <begin position="112"/>
        <end position="121"/>
    </location>
</feature>
<accession>A0A9N9P0G1</accession>
<feature type="region of interest" description="Disordered" evidence="1">
    <location>
        <begin position="91"/>
        <end position="121"/>
    </location>
</feature>
<reference evidence="2" key="1">
    <citation type="submission" date="2021-06" db="EMBL/GenBank/DDBJ databases">
        <authorList>
            <person name="Kallberg Y."/>
            <person name="Tangrot J."/>
            <person name="Rosling A."/>
        </authorList>
    </citation>
    <scope>NUCLEOTIDE SEQUENCE</scope>
    <source>
        <strain evidence="2">CL551</strain>
    </source>
</reference>
<keyword evidence="3" id="KW-1185">Reference proteome</keyword>
<dbReference type="Proteomes" id="UP000789342">
    <property type="component" value="Unassembled WGS sequence"/>
</dbReference>
<feature type="non-terminal residue" evidence="2">
    <location>
        <position position="121"/>
    </location>
</feature>
<sequence length="121" mass="13507">FYVTKNPEKGAKNYFSRKNIQKKIQEEAELDAEGFDIIIATGKRSSLKRMSSGVRRSGSVIMGDFGYVNNSIGYGGFSGYDNIESINYGGYGNPREGEEIKGQDVYSEDQTRSTTSKLHRN</sequence>
<proteinExistence type="predicted"/>
<evidence type="ECO:0000313" key="2">
    <source>
        <dbReference type="EMBL" id="CAG8780594.1"/>
    </source>
</evidence>
<feature type="non-terminal residue" evidence="2">
    <location>
        <position position="1"/>
    </location>
</feature>
<dbReference type="AlphaFoldDB" id="A0A9N9P0G1"/>
<dbReference type="EMBL" id="CAJVPV010052372">
    <property type="protein sequence ID" value="CAG8780594.1"/>
    <property type="molecule type" value="Genomic_DNA"/>
</dbReference>
<protein>
    <submittedName>
        <fullName evidence="2">13885_t:CDS:1</fullName>
    </submittedName>
</protein>